<reference evidence="2 3" key="1">
    <citation type="submission" date="2022-12" db="EMBL/GenBank/DDBJ databases">
        <title>Chromosome-level genome of Tegillarca granosa.</title>
        <authorList>
            <person name="Kim J."/>
        </authorList>
    </citation>
    <scope>NUCLEOTIDE SEQUENCE [LARGE SCALE GENOMIC DNA]</scope>
    <source>
        <strain evidence="2">Teg-2019</strain>
        <tissue evidence="2">Adductor muscle</tissue>
    </source>
</reference>
<gene>
    <name evidence="2" type="ORF">KUTeg_022238</name>
</gene>
<evidence type="ECO:0000313" key="3">
    <source>
        <dbReference type="Proteomes" id="UP001217089"/>
    </source>
</evidence>
<feature type="compositionally biased region" description="Low complexity" evidence="1">
    <location>
        <begin position="1095"/>
        <end position="1145"/>
    </location>
</feature>
<proteinExistence type="predicted"/>
<protein>
    <submittedName>
        <fullName evidence="2">Uncharacterized protein</fullName>
    </submittedName>
</protein>
<feature type="region of interest" description="Disordered" evidence="1">
    <location>
        <begin position="872"/>
        <end position="912"/>
    </location>
</feature>
<feature type="region of interest" description="Disordered" evidence="1">
    <location>
        <begin position="346"/>
        <end position="389"/>
    </location>
</feature>
<feature type="region of interest" description="Disordered" evidence="1">
    <location>
        <begin position="1398"/>
        <end position="1450"/>
    </location>
</feature>
<feature type="compositionally biased region" description="Polar residues" evidence="1">
    <location>
        <begin position="1157"/>
        <end position="1171"/>
    </location>
</feature>
<feature type="compositionally biased region" description="Polar residues" evidence="1">
    <location>
        <begin position="903"/>
        <end position="912"/>
    </location>
</feature>
<feature type="region of interest" description="Disordered" evidence="1">
    <location>
        <begin position="1157"/>
        <end position="1177"/>
    </location>
</feature>
<evidence type="ECO:0000256" key="1">
    <source>
        <dbReference type="SAM" id="MobiDB-lite"/>
    </source>
</evidence>
<name>A0ABQ9E8K1_TEGGR</name>
<dbReference type="Proteomes" id="UP001217089">
    <property type="component" value="Unassembled WGS sequence"/>
</dbReference>
<feature type="compositionally biased region" description="Basic and acidic residues" evidence="1">
    <location>
        <begin position="1413"/>
        <end position="1426"/>
    </location>
</feature>
<accession>A0ABQ9E8K1</accession>
<feature type="compositionally biased region" description="Low complexity" evidence="1">
    <location>
        <begin position="369"/>
        <end position="381"/>
    </location>
</feature>
<comment type="caution">
    <text evidence="2">The sequence shown here is derived from an EMBL/GenBank/DDBJ whole genome shotgun (WGS) entry which is preliminary data.</text>
</comment>
<organism evidence="2 3">
    <name type="scientific">Tegillarca granosa</name>
    <name type="common">Malaysian cockle</name>
    <name type="synonym">Anadara granosa</name>
    <dbReference type="NCBI Taxonomy" id="220873"/>
    <lineage>
        <taxon>Eukaryota</taxon>
        <taxon>Metazoa</taxon>
        <taxon>Spiralia</taxon>
        <taxon>Lophotrochozoa</taxon>
        <taxon>Mollusca</taxon>
        <taxon>Bivalvia</taxon>
        <taxon>Autobranchia</taxon>
        <taxon>Pteriomorphia</taxon>
        <taxon>Arcoida</taxon>
        <taxon>Arcoidea</taxon>
        <taxon>Arcidae</taxon>
        <taxon>Tegillarca</taxon>
    </lineage>
</organism>
<feature type="compositionally biased region" description="Polar residues" evidence="1">
    <location>
        <begin position="1429"/>
        <end position="1443"/>
    </location>
</feature>
<feature type="compositionally biased region" description="Polar residues" evidence="1">
    <location>
        <begin position="1398"/>
        <end position="1412"/>
    </location>
</feature>
<feature type="compositionally biased region" description="Polar residues" evidence="1">
    <location>
        <begin position="25"/>
        <end position="35"/>
    </location>
</feature>
<feature type="compositionally biased region" description="Polar residues" evidence="1">
    <location>
        <begin position="2034"/>
        <end position="2087"/>
    </location>
</feature>
<feature type="region of interest" description="Disordered" evidence="1">
    <location>
        <begin position="1245"/>
        <end position="1264"/>
    </location>
</feature>
<dbReference type="EMBL" id="JARBDR010000919">
    <property type="protein sequence ID" value="KAJ8300719.1"/>
    <property type="molecule type" value="Genomic_DNA"/>
</dbReference>
<feature type="compositionally biased region" description="Polar residues" evidence="1">
    <location>
        <begin position="2094"/>
        <end position="2121"/>
    </location>
</feature>
<feature type="region of interest" description="Disordered" evidence="1">
    <location>
        <begin position="2030"/>
        <end position="2121"/>
    </location>
</feature>
<keyword evidence="3" id="KW-1185">Reference proteome</keyword>
<feature type="region of interest" description="Disordered" evidence="1">
    <location>
        <begin position="1091"/>
        <end position="1145"/>
    </location>
</feature>
<evidence type="ECO:0000313" key="2">
    <source>
        <dbReference type="EMBL" id="KAJ8300719.1"/>
    </source>
</evidence>
<feature type="compositionally biased region" description="Polar residues" evidence="1">
    <location>
        <begin position="872"/>
        <end position="895"/>
    </location>
</feature>
<feature type="region of interest" description="Disordered" evidence="1">
    <location>
        <begin position="1"/>
        <end position="78"/>
    </location>
</feature>
<sequence length="2243" mass="246629">MLYSIKPLFGPLQGRPGWKGDGDCATNSTKSSEASSKGEVRKSIRSKKPKQIFTPEEILKRKKKLRKNTAPDRAFDTLPDATTFDGVLRPKKTGQPVVSAEEKAVYLEKVKVEAKALSEKHQIPEVDEETTKKRMREFIDLYNEAKSLSQQKSYISMPVQNTSGKRTKKIKNLIPIGLGNGHKRSKAFTTFVLEKRLYLKNEVGLCERGSQRVLLYSNNFLHKKLKTEQRECRVKPLKGKAKLGLLETFDDMPKKRCCVDNCVMMALTHRKLLQQWRERASNSQTDARRVIAEMLTPSAGVRCNCYNFITRVSGSSRSTIVQVNHQMLKTGGEREPPHHGLKKFWAGCKKDNRKKSSSNEQEQTKCRTETVTSEQEVTSSSPSISLVPNPVNLDITQQQQLLQLQQQMFDQQLQLQQHHTLQQQLLQHSMLQQVGGSDNTTQNLSLIQKIEQLNVQIHQTQTQLQQSLQHLHNMTYSVQQNLLQSQISLGSQQVVQQLPSGSNLAIQQLPTRLQLAVQQFPTGSQPAVQQLQTRLQLAVQQLPTGSQPAVQQFPTGSQPAVQQFTTASQPAVQQLPTVSQLAVQQLPSGSQSAVQQFQTGSQPALQQLPTGSQPAVQQFQTGSQPAVQQFPTGSQLAVQQLPTVSQLAVQQFQTGSQPALQQFPPGSQLAVQQLPTVSQLAIQQLPTSSQLSFPQAASGSQINMQDVATGMQIALPQANIDSQLLLPQTATGSQMALSQGSVGQQIAMPQGSMVSQIVFPQVSTGSQLALPQDNIGQHIALSHTASDSQLNISQGNIVPQIILPQDNISSQLPLQQVTTSKQNTTPTKIQVTQLNSSQLTYMPPVAIASMPQVIDGPNLPIQSLESQITIQNSSDGSQMTLNSSQDKTKSSQDLSQKGPYQKGITSTSQSQPSGVVLQPFTLARNVLENQHSGGEDLQIMSTDQHSNNVSADQTDKSITVPWNQTVLESQQSNVSKLQNSPHHQQQISPAARSEILENVSNSTQQINTIFGKKNQQISSSVLNISGKLPQNENIGHKTMLEAQSIDKQMSSTVDSLQFRSKMFSGIQGSQTNCSSTNTVSVLGMNQRPIPSHVTSQQQVNQNFSSQVNSQQPVNQSFSSQINSQQPVNQSFSSQVNSQQPVNQNFSSQVNLQQPVNQSFSSHATSQQPVNKSFSSQVNVQQPVNQSFTSQVNSQQLVNQSFSSHATSQQLVNQSLSSAAAIQLPVNRSMFNYTTSQQQGVSIHASDQQPITPTPSASVRQQMNGQKSSLHGNILNKDLSNQITPVSYVSNQNTFSSSLSNPDVANLASQMNQSTFTQTEHTRTLQKSTETSQLNKFNNNNMDTSESLLHPKVQNTSDVLLRTHDKILPSVNVNVLNYLSQEQKSFKASANSAFQVRNANNQTLQSKKPIQTLKSDHLKEQTRDGIKEQGQGQTNTTGSNQNHSEVQDDSVNQNQNRQYLQQNMSLSLNNNAAFQILNQMQKGSVVTHEQVNNEGHNTNKHVLNNDKVVVPVRFVETLNNGSALDPTQIASRVQNSQLNTTKVNTETSQNVTLEYCHPPLSKLLSTSNGNHHKEHDQQNTTYVTKVGQKNKENKSQVVPGLTHMTKIVEQQSSKVITHMTKIVEQQSSKVMDSSSGVNPVAQNLNVKSQNGGTVSVSRCGQIQEHSSSPESGIVADKQNTSNILVENENNTSSVTLNRNNTQMNTQQDYSHQKYINCSPSISNQQPVRTSQLKITQPTILNSTGDSIVRQIPKQHVVMQSSNIVAPSSDIVNQQPSVPIQTQMVAPTQIVLTPTGDSVSGQQRLLQLNIQLQTNSPQEVANILQLLQNSDLTSQLPLSTSHAAVNFSPVPPTQSGNQRVPCVMESSATTMFTSTLGETSKVMIQPMIEPSSTAISSETSISVPKQVSMAIINKSAVQNINDVSSVSTLGSVNMTTQTCNQTGHQVAKDISVTSLANPLVSTSLPAFLPNKYVSKEMFHHSQGSPFASVQQSKVSVYPMKVIDKVQVQDKNEECSTNIRSDQMQRINFNSKEHQQQNKLGNNEGCTPEVQQNKIGNNEGCTPELQQNKIGNNEGCTPEVQQNKIGNNEGCTPEIVSVNQRSKQTTRGQSKTRTQHQYNQSHVTQNQGQGYTVYRQVQGQNECQGQITKLGQGYTVQKQSLVDNIEGQNKDQSKIMQGSVYREDEVDNIQRHITNIQATKEAGPLQNPNIVQGIIQGQHIKNSLPVNCTLVLKHKSNDDFQSNEGS</sequence>